<keyword evidence="2" id="KW-0238">DNA-binding</keyword>
<evidence type="ECO:0000256" key="2">
    <source>
        <dbReference type="ARBA" id="ARBA00023125"/>
    </source>
</evidence>
<accession>A0A347UCT3</accession>
<organism evidence="5 6">
    <name type="scientific">Profundibacter amoris</name>
    <dbReference type="NCBI Taxonomy" id="2171755"/>
    <lineage>
        <taxon>Bacteria</taxon>
        <taxon>Pseudomonadati</taxon>
        <taxon>Pseudomonadota</taxon>
        <taxon>Alphaproteobacteria</taxon>
        <taxon>Rhodobacterales</taxon>
        <taxon>Paracoccaceae</taxon>
        <taxon>Profundibacter</taxon>
    </lineage>
</organism>
<evidence type="ECO:0000256" key="1">
    <source>
        <dbReference type="ARBA" id="ARBA00023015"/>
    </source>
</evidence>
<dbReference type="GO" id="GO:0003700">
    <property type="term" value="F:DNA-binding transcription factor activity"/>
    <property type="evidence" value="ECO:0007669"/>
    <property type="project" value="InterPro"/>
</dbReference>
<evidence type="ECO:0000256" key="3">
    <source>
        <dbReference type="ARBA" id="ARBA00023163"/>
    </source>
</evidence>
<keyword evidence="6" id="KW-1185">Reference proteome</keyword>
<dbReference type="InterPro" id="IPR008920">
    <property type="entry name" value="TF_FadR/GntR_C"/>
</dbReference>
<feature type="domain" description="HTH gntR-type" evidence="4">
    <location>
        <begin position="10"/>
        <end position="77"/>
    </location>
</feature>
<keyword evidence="1" id="KW-0805">Transcription regulation</keyword>
<dbReference type="InterPro" id="IPR011711">
    <property type="entry name" value="GntR_C"/>
</dbReference>
<dbReference type="Gene3D" id="1.20.120.530">
    <property type="entry name" value="GntR ligand-binding domain-like"/>
    <property type="match status" value="1"/>
</dbReference>
<dbReference type="PANTHER" id="PTHR43537">
    <property type="entry name" value="TRANSCRIPTIONAL REGULATOR, GNTR FAMILY"/>
    <property type="match status" value="1"/>
</dbReference>
<dbReference type="InterPro" id="IPR000524">
    <property type="entry name" value="Tscrpt_reg_HTH_GntR"/>
</dbReference>
<dbReference type="OrthoDB" id="7620579at2"/>
<dbReference type="SUPFAM" id="SSF46785">
    <property type="entry name" value="Winged helix' DNA-binding domain"/>
    <property type="match status" value="1"/>
</dbReference>
<gene>
    <name evidence="5" type="ORF">BAR1_01130</name>
</gene>
<sequence length="217" mass="24100">MEKDKVQKGRSISKHIEETLRADIASGQIDAGERLDETKLAERFSVSRTPVREALNRLVAQGILVSNGRRGVRVTEYTREELAHMFEAMHEIEALCAGMAAKRLTLLARSSIESAQAECIKAAEANDLPGFLRANETFHLAIYRATENPFIFDLASGFRQRTGPFRAKKFSTGEDLIASARSHDEIIKHLFSTDSAAAASEMGQHMKDTFMSILAKM</sequence>
<keyword evidence="3" id="KW-0804">Transcription</keyword>
<dbReference type="AlphaFoldDB" id="A0A347UCT3"/>
<dbReference type="Gene3D" id="1.10.10.10">
    <property type="entry name" value="Winged helix-like DNA-binding domain superfamily/Winged helix DNA-binding domain"/>
    <property type="match status" value="1"/>
</dbReference>
<dbReference type="GO" id="GO:0003677">
    <property type="term" value="F:DNA binding"/>
    <property type="evidence" value="ECO:0007669"/>
    <property type="project" value="UniProtKB-KW"/>
</dbReference>
<dbReference type="CDD" id="cd07377">
    <property type="entry name" value="WHTH_GntR"/>
    <property type="match status" value="1"/>
</dbReference>
<dbReference type="Pfam" id="PF00392">
    <property type="entry name" value="GntR"/>
    <property type="match status" value="1"/>
</dbReference>
<dbReference type="KEGG" id="pamo:BAR1_01130"/>
<proteinExistence type="predicted"/>
<evidence type="ECO:0000313" key="6">
    <source>
        <dbReference type="Proteomes" id="UP000261704"/>
    </source>
</evidence>
<name>A0A347UCT3_9RHOB</name>
<evidence type="ECO:0000259" key="4">
    <source>
        <dbReference type="PROSITE" id="PS50949"/>
    </source>
</evidence>
<dbReference type="SUPFAM" id="SSF48008">
    <property type="entry name" value="GntR ligand-binding domain-like"/>
    <property type="match status" value="1"/>
</dbReference>
<dbReference type="PROSITE" id="PS50949">
    <property type="entry name" value="HTH_GNTR"/>
    <property type="match status" value="1"/>
</dbReference>
<dbReference type="Pfam" id="PF07729">
    <property type="entry name" value="FCD"/>
    <property type="match status" value="1"/>
</dbReference>
<protein>
    <submittedName>
        <fullName evidence="5">GntR family transcriptional regulator</fullName>
    </submittedName>
</protein>
<dbReference type="Proteomes" id="UP000261704">
    <property type="component" value="Chromosome"/>
</dbReference>
<dbReference type="EMBL" id="CP032125">
    <property type="protein sequence ID" value="AXX96661.1"/>
    <property type="molecule type" value="Genomic_DNA"/>
</dbReference>
<reference evidence="5 6" key="1">
    <citation type="submission" date="2018-09" db="EMBL/GenBank/DDBJ databases">
        <title>Profundibacter amoris BAR1 gen. nov., sp. nov., a new member of the Roseobacter clade isolated at Lokis Castle Vent Field on the Arctic Mid-Oceanic Ridge.</title>
        <authorList>
            <person name="Le Moine Bauer S."/>
            <person name="Sjoeberg A.G."/>
            <person name="L'Haridon S."/>
            <person name="Stokke R."/>
            <person name="Roalkvam I."/>
            <person name="Steen I.H."/>
            <person name="Dahle H."/>
        </authorList>
    </citation>
    <scope>NUCLEOTIDE SEQUENCE [LARGE SCALE GENOMIC DNA]</scope>
    <source>
        <strain evidence="5 6">BAR1</strain>
    </source>
</reference>
<dbReference type="InterPro" id="IPR036388">
    <property type="entry name" value="WH-like_DNA-bd_sf"/>
</dbReference>
<dbReference type="SMART" id="SM00345">
    <property type="entry name" value="HTH_GNTR"/>
    <property type="match status" value="1"/>
</dbReference>
<dbReference type="SMART" id="SM00895">
    <property type="entry name" value="FCD"/>
    <property type="match status" value="1"/>
</dbReference>
<dbReference type="PRINTS" id="PR00035">
    <property type="entry name" value="HTHGNTR"/>
</dbReference>
<dbReference type="RefSeq" id="WP_118941319.1">
    <property type="nucleotide sequence ID" value="NZ_CP032125.1"/>
</dbReference>
<dbReference type="InterPro" id="IPR036390">
    <property type="entry name" value="WH_DNA-bd_sf"/>
</dbReference>
<evidence type="ECO:0000313" key="5">
    <source>
        <dbReference type="EMBL" id="AXX96661.1"/>
    </source>
</evidence>
<dbReference type="PANTHER" id="PTHR43537:SF49">
    <property type="entry name" value="TRANSCRIPTIONAL REGULATORY PROTEIN"/>
    <property type="match status" value="1"/>
</dbReference>